<reference evidence="1 2" key="1">
    <citation type="submission" date="2020-03" db="EMBL/GenBank/DDBJ databases">
        <authorList>
            <person name="Bakhshi Ganjeh M."/>
        </authorList>
    </citation>
    <scope>NUCLEOTIDE SEQUENCE [LARGE SCALE GENOMIC DNA]</scope>
    <source>
        <strain evidence="2">Iran 50</strain>
    </source>
</reference>
<dbReference type="Proteomes" id="UP000671960">
    <property type="component" value="Chromosome"/>
</dbReference>
<dbReference type="EMBL" id="CP050854">
    <property type="protein sequence ID" value="QTF10754.1"/>
    <property type="molecule type" value="Genomic_DNA"/>
</dbReference>
<protein>
    <submittedName>
        <fullName evidence="1">DNA-binding protein</fullName>
    </submittedName>
</protein>
<evidence type="ECO:0000313" key="1">
    <source>
        <dbReference type="EMBL" id="QTF10754.1"/>
    </source>
</evidence>
<keyword evidence="2" id="KW-1185">Reference proteome</keyword>
<dbReference type="GO" id="GO:0003677">
    <property type="term" value="F:DNA binding"/>
    <property type="evidence" value="ECO:0007669"/>
    <property type="project" value="UniProtKB-KW"/>
</dbReference>
<organism evidence="1 2">
    <name type="scientific">Brenneria izadpanahii</name>
    <dbReference type="NCBI Taxonomy" id="2722756"/>
    <lineage>
        <taxon>Bacteria</taxon>
        <taxon>Pseudomonadati</taxon>
        <taxon>Pseudomonadota</taxon>
        <taxon>Gammaproteobacteria</taxon>
        <taxon>Enterobacterales</taxon>
        <taxon>Pectobacteriaceae</taxon>
        <taxon>Brenneria</taxon>
    </lineage>
</organism>
<accession>A0ABX7UY65</accession>
<name>A0ABX7UY65_9GAMM</name>
<sequence>MPLNNINNPPTRWVDVVRQGGYLTPAQRKAFERAIRLVTDNLHQVLSQTAPQRSGQFDFDAFVDSLEQDFLRCAGAQSTKVRSDAAQTAFWAVRLMADHLIMAQAPRKLAS</sequence>
<proteinExistence type="predicted"/>
<gene>
    <name evidence="1" type="ORF">HC231_09945</name>
</gene>
<evidence type="ECO:0000313" key="2">
    <source>
        <dbReference type="Proteomes" id="UP000671960"/>
    </source>
</evidence>
<keyword evidence="1" id="KW-0238">DNA-binding</keyword>